<evidence type="ECO:0000256" key="5">
    <source>
        <dbReference type="SAM" id="Coils"/>
    </source>
</evidence>
<dbReference type="EMBL" id="HBHJ01023476">
    <property type="protein sequence ID" value="CAD9701736.1"/>
    <property type="molecule type" value="Transcribed_RNA"/>
</dbReference>
<name>A0A7S2SK86_9STRA</name>
<evidence type="ECO:0000256" key="2">
    <source>
        <dbReference type="ARBA" id="ARBA00022490"/>
    </source>
</evidence>
<evidence type="ECO:0000256" key="4">
    <source>
        <dbReference type="ARBA" id="ARBA00022737"/>
    </source>
</evidence>
<keyword evidence="5" id="KW-0175">Coiled coil</keyword>
<evidence type="ECO:0000313" key="7">
    <source>
        <dbReference type="EMBL" id="CAD9701736.1"/>
    </source>
</evidence>
<organism evidence="7">
    <name type="scientific">Rhizochromulina marina</name>
    <dbReference type="NCBI Taxonomy" id="1034831"/>
    <lineage>
        <taxon>Eukaryota</taxon>
        <taxon>Sar</taxon>
        <taxon>Stramenopiles</taxon>
        <taxon>Ochrophyta</taxon>
        <taxon>Dictyochophyceae</taxon>
        <taxon>Rhizochromulinales</taxon>
        <taxon>Rhizochromulina</taxon>
    </lineage>
</organism>
<feature type="region of interest" description="Disordered" evidence="6">
    <location>
        <begin position="823"/>
        <end position="867"/>
    </location>
</feature>
<evidence type="ECO:0000256" key="3">
    <source>
        <dbReference type="ARBA" id="ARBA00022574"/>
    </source>
</evidence>
<protein>
    <submittedName>
        <fullName evidence="7">Uncharacterized protein</fullName>
    </submittedName>
</protein>
<sequence>MAENGGGEGDKPAPTPPEGLKPMFIQISSLEQYGMKTGPDVADVVEYKLFDVAELKKEILDKGFMCDFHPVRDVVNAYDGDELLVLFDPEETYGDCFLLCMAESVKERELGKMRAKEEAVEAERLAKEEAERLAREAEEAKLNAVYEDKPFIARAYTSESMEGTLEEIEELATTPQRMLMSCRITRPRSSFGHSCVFGARDADNEKYVEFRSHKNPDFVDHMVRVREVGLQGAALQAASATQTTWFRPVNKGVQYVAGGGDAVGEAPTSGVRQTVEAPKGLVDFLYRAMDAMEEALQQNETVDIFHDAFAGVGDEEGTVGQKGDNDLKELRTFNDITYSKNQSLSAIDWHPRRKGMLAVSPTRNLSFDQRVEVSGRAHTSYILVWDFMDLINPQIKLEAPHEMLCFRFNRNPSQHGLVAAGCLNGQVVLWDISSAIANLDARMDKSSSSRRLRGDTAEDSPPSPADLPPVAPLAVSQIDFSHRRMVADLAWLSPRTQVNSRGQLLDEEHLGATSHQFVTASGDGQVLFWDTRFVDIAEGKLPWIAKPRASAAAAAGDKSKDKEVAPKWLPLFRMQVKRLEGVGELSICRMSLLDPSQAAGAEEDRRSQLFASTEEGDLLFADWRAAPASAAAGGGGGKEDTGGEEGDGTDAPEYVQWMAPDHPRPCVALQPSPFFPNLLLSVGDWSFQLWMLGREVPIFSSPAASTSLSSGRWSPTRPGMLFVGKLDGSMDVWDLTDSSYKPALTCTVASTQVTELEFLSGSAASSKSQLLAVGDLLGNLHVFDIPRSLWKAHPEERQLMANFVQREVQRVDYGRERALLRSQEAGPAEDAGQEDAGLPPAPGGAAGGGAPPPPGGSENERLAADEAKYEELEKRFIQELALADADLPDHWLKAHPGGTAAILAEDQGEAKQ</sequence>
<evidence type="ECO:0000256" key="6">
    <source>
        <dbReference type="SAM" id="MobiDB-lite"/>
    </source>
</evidence>
<keyword evidence="4" id="KW-0677">Repeat</keyword>
<proteinExistence type="predicted"/>
<dbReference type="PANTHER" id="PTHR12442:SF5">
    <property type="entry name" value="DYNEIN AXONEMAL INTERMEDIATE CHAIN 3"/>
    <property type="match status" value="1"/>
</dbReference>
<accession>A0A7S2SK86</accession>
<gene>
    <name evidence="7" type="ORF">RMAR1173_LOCUS15455</name>
</gene>
<feature type="region of interest" description="Disordered" evidence="6">
    <location>
        <begin position="629"/>
        <end position="649"/>
    </location>
</feature>
<keyword evidence="3" id="KW-0853">WD repeat</keyword>
<evidence type="ECO:0000256" key="1">
    <source>
        <dbReference type="ARBA" id="ARBA00004496"/>
    </source>
</evidence>
<dbReference type="InterPro" id="IPR015943">
    <property type="entry name" value="WD40/YVTN_repeat-like_dom_sf"/>
</dbReference>
<dbReference type="GO" id="GO:0036156">
    <property type="term" value="C:inner dynein arm"/>
    <property type="evidence" value="ECO:0007669"/>
    <property type="project" value="TreeGrafter"/>
</dbReference>
<dbReference type="InterPro" id="IPR050687">
    <property type="entry name" value="Dynein_IC"/>
</dbReference>
<dbReference type="InterPro" id="IPR036322">
    <property type="entry name" value="WD40_repeat_dom_sf"/>
</dbReference>
<dbReference type="SMART" id="SM00320">
    <property type="entry name" value="WD40"/>
    <property type="match status" value="5"/>
</dbReference>
<feature type="region of interest" description="Disordered" evidence="6">
    <location>
        <begin position="447"/>
        <end position="469"/>
    </location>
</feature>
<keyword evidence="2" id="KW-0963">Cytoplasm</keyword>
<dbReference type="GO" id="GO:0045504">
    <property type="term" value="F:dynein heavy chain binding"/>
    <property type="evidence" value="ECO:0007669"/>
    <property type="project" value="TreeGrafter"/>
</dbReference>
<dbReference type="SUPFAM" id="SSF50978">
    <property type="entry name" value="WD40 repeat-like"/>
    <property type="match status" value="1"/>
</dbReference>
<feature type="compositionally biased region" description="Basic and acidic residues" evidence="6">
    <location>
        <begin position="447"/>
        <end position="456"/>
    </location>
</feature>
<feature type="coiled-coil region" evidence="5">
    <location>
        <begin position="112"/>
        <end position="147"/>
    </location>
</feature>
<dbReference type="PANTHER" id="PTHR12442">
    <property type="entry name" value="DYNEIN INTERMEDIATE CHAIN"/>
    <property type="match status" value="1"/>
</dbReference>
<dbReference type="GO" id="GO:0036159">
    <property type="term" value="P:inner dynein arm assembly"/>
    <property type="evidence" value="ECO:0007669"/>
    <property type="project" value="TreeGrafter"/>
</dbReference>
<dbReference type="GO" id="GO:0045503">
    <property type="term" value="F:dynein light chain binding"/>
    <property type="evidence" value="ECO:0007669"/>
    <property type="project" value="TreeGrafter"/>
</dbReference>
<dbReference type="GO" id="GO:0060294">
    <property type="term" value="P:cilium movement involved in cell motility"/>
    <property type="evidence" value="ECO:0007669"/>
    <property type="project" value="TreeGrafter"/>
</dbReference>
<dbReference type="InterPro" id="IPR001680">
    <property type="entry name" value="WD40_rpt"/>
</dbReference>
<reference evidence="7" key="1">
    <citation type="submission" date="2021-01" db="EMBL/GenBank/DDBJ databases">
        <authorList>
            <person name="Corre E."/>
            <person name="Pelletier E."/>
            <person name="Niang G."/>
            <person name="Scheremetjew M."/>
            <person name="Finn R."/>
            <person name="Kale V."/>
            <person name="Holt S."/>
            <person name="Cochrane G."/>
            <person name="Meng A."/>
            <person name="Brown T."/>
            <person name="Cohen L."/>
        </authorList>
    </citation>
    <scope>NUCLEOTIDE SEQUENCE</scope>
    <source>
        <strain evidence="7">CCMP1243</strain>
    </source>
</reference>
<feature type="compositionally biased region" description="Basic and acidic residues" evidence="6">
    <location>
        <begin position="858"/>
        <end position="867"/>
    </location>
</feature>
<feature type="region of interest" description="Disordered" evidence="6">
    <location>
        <begin position="1"/>
        <end position="20"/>
    </location>
</feature>
<dbReference type="AlphaFoldDB" id="A0A7S2SK86"/>
<comment type="subcellular location">
    <subcellularLocation>
        <location evidence="1">Cytoplasm</location>
    </subcellularLocation>
</comment>
<dbReference type="Gene3D" id="2.130.10.10">
    <property type="entry name" value="YVTN repeat-like/Quinoprotein amine dehydrogenase"/>
    <property type="match status" value="2"/>
</dbReference>